<evidence type="ECO:0000256" key="1">
    <source>
        <dbReference type="PROSITE-ProRule" id="PRU00047"/>
    </source>
</evidence>
<keyword evidence="4" id="KW-1185">Reference proteome</keyword>
<sequence>MPSELQFDPTNNSIFTVTLYGCCTADYQFLLSYLDLGASISANFSGPSSSTDKTSPTAVADDSFLRWKRRLRLKLVGAARTRTPAGTNYDVSHLKVLINSAHWGDENRLFFQKAVIYEDPPLKCAKCSEFGHQAGSCPSFRVDPVAASAGIGDISAAPPMAASSGVVPVLPRGIKKNF</sequence>
<dbReference type="SUPFAM" id="SSF57756">
    <property type="entry name" value="Retrovirus zinc finger-like domains"/>
    <property type="match status" value="1"/>
</dbReference>
<accession>A0A9Q0K0I8</accession>
<dbReference type="AlphaFoldDB" id="A0A9Q0K0I8"/>
<gene>
    <name evidence="3" type="ORF">NE237_025418</name>
</gene>
<name>A0A9Q0K0I8_9MAGN</name>
<keyword evidence="1" id="KW-0862">Zinc</keyword>
<comment type="caution">
    <text evidence="3">The sequence shown here is derived from an EMBL/GenBank/DDBJ whole genome shotgun (WGS) entry which is preliminary data.</text>
</comment>
<feature type="domain" description="CCHC-type" evidence="2">
    <location>
        <begin position="123"/>
        <end position="139"/>
    </location>
</feature>
<evidence type="ECO:0000313" key="3">
    <source>
        <dbReference type="EMBL" id="KAJ4958307.1"/>
    </source>
</evidence>
<reference evidence="3" key="1">
    <citation type="journal article" date="2023" name="Plant J.">
        <title>The genome of the king protea, Protea cynaroides.</title>
        <authorList>
            <person name="Chang J."/>
            <person name="Duong T.A."/>
            <person name="Schoeman C."/>
            <person name="Ma X."/>
            <person name="Roodt D."/>
            <person name="Barker N."/>
            <person name="Li Z."/>
            <person name="Van de Peer Y."/>
            <person name="Mizrachi E."/>
        </authorList>
    </citation>
    <scope>NUCLEOTIDE SEQUENCE</scope>
    <source>
        <tissue evidence="3">Young leaves</tissue>
    </source>
</reference>
<dbReference type="PROSITE" id="PS50158">
    <property type="entry name" value="ZF_CCHC"/>
    <property type="match status" value="1"/>
</dbReference>
<dbReference type="GO" id="GO:0008270">
    <property type="term" value="F:zinc ion binding"/>
    <property type="evidence" value="ECO:0007669"/>
    <property type="project" value="UniProtKB-KW"/>
</dbReference>
<dbReference type="EMBL" id="JAMYWD010000010">
    <property type="protein sequence ID" value="KAJ4958307.1"/>
    <property type="molecule type" value="Genomic_DNA"/>
</dbReference>
<dbReference type="OrthoDB" id="1096772at2759"/>
<evidence type="ECO:0000313" key="4">
    <source>
        <dbReference type="Proteomes" id="UP001141806"/>
    </source>
</evidence>
<keyword evidence="1" id="KW-0479">Metal-binding</keyword>
<proteinExistence type="predicted"/>
<evidence type="ECO:0000259" key="2">
    <source>
        <dbReference type="PROSITE" id="PS50158"/>
    </source>
</evidence>
<protein>
    <recommendedName>
        <fullName evidence="2">CCHC-type domain-containing protein</fullName>
    </recommendedName>
</protein>
<dbReference type="InterPro" id="IPR001878">
    <property type="entry name" value="Znf_CCHC"/>
</dbReference>
<dbReference type="InterPro" id="IPR036875">
    <property type="entry name" value="Znf_CCHC_sf"/>
</dbReference>
<dbReference type="GO" id="GO:0003676">
    <property type="term" value="F:nucleic acid binding"/>
    <property type="evidence" value="ECO:0007669"/>
    <property type="project" value="InterPro"/>
</dbReference>
<organism evidence="3 4">
    <name type="scientific">Protea cynaroides</name>
    <dbReference type="NCBI Taxonomy" id="273540"/>
    <lineage>
        <taxon>Eukaryota</taxon>
        <taxon>Viridiplantae</taxon>
        <taxon>Streptophyta</taxon>
        <taxon>Embryophyta</taxon>
        <taxon>Tracheophyta</taxon>
        <taxon>Spermatophyta</taxon>
        <taxon>Magnoliopsida</taxon>
        <taxon>Proteales</taxon>
        <taxon>Proteaceae</taxon>
        <taxon>Protea</taxon>
    </lineage>
</organism>
<dbReference type="Proteomes" id="UP001141806">
    <property type="component" value="Unassembled WGS sequence"/>
</dbReference>
<keyword evidence="1" id="KW-0863">Zinc-finger</keyword>